<name>A0A261ULD6_9BORD</name>
<feature type="domain" description="MmgE/PrpD N-terminal" evidence="2">
    <location>
        <begin position="9"/>
        <end position="240"/>
    </location>
</feature>
<sequence length="445" mass="47540">MHSSNVAAQLVSHVAGFRDGAWDRLVKRRAELCLLDSLGCFSAGRSLQHYALCANVARQLFGAASDGSRPSPFLMAYLYGQAANALDYDDTLLGHPGAPVIGAVLAAGARGNLPVDRLLRGMAAGYEVHGILAAAATPSRERAAQVRSVGVWDTVAASIGAGIALGLEDGILQRAIGIAVPHSLLPYTAKWYERPVPGMKNNFGWAAAGAVLSIDLALAGQTGITNALDGDAGMWRMAGSDRWEFVRHQGGKPAMLRVAFKPFPVCWHMQEYLKTFSNMLASMPADEQIAGITLAGPQEIEKFCRAEILGSADIAFSLPAAFSLMISRIAPGPAWDSFDDRADALRFRALFRHQRSEDRTLSLRMRSGLDLTATVDTSDSSDPAPWGLNEDGVLEKHRRLADTDLQLAAAALLDANQSGGEAMNRFYAVLECMTAKASNGGRTEA</sequence>
<proteinExistence type="inferred from homology"/>
<keyword evidence="4" id="KW-1185">Reference proteome</keyword>
<evidence type="ECO:0000313" key="3">
    <source>
        <dbReference type="EMBL" id="OZI62698.1"/>
    </source>
</evidence>
<dbReference type="Pfam" id="PF03972">
    <property type="entry name" value="MmgE_PrpD_N"/>
    <property type="match status" value="1"/>
</dbReference>
<dbReference type="Gene3D" id="1.10.4100.10">
    <property type="entry name" value="2-methylcitrate dehydratase PrpD"/>
    <property type="match status" value="1"/>
</dbReference>
<dbReference type="InterPro" id="IPR036148">
    <property type="entry name" value="MmgE/PrpD_sf"/>
</dbReference>
<dbReference type="PANTHER" id="PTHR16943">
    <property type="entry name" value="2-METHYLCITRATE DEHYDRATASE-RELATED"/>
    <property type="match status" value="1"/>
</dbReference>
<dbReference type="OrthoDB" id="9797528at2"/>
<dbReference type="SUPFAM" id="SSF103378">
    <property type="entry name" value="2-methylcitrate dehydratase PrpD"/>
    <property type="match status" value="1"/>
</dbReference>
<comment type="caution">
    <text evidence="3">The sequence shown here is derived from an EMBL/GenBank/DDBJ whole genome shotgun (WGS) entry which is preliminary data.</text>
</comment>
<organism evidence="3 4">
    <name type="scientific">Bordetella genomosp. 11</name>
    <dbReference type="NCBI Taxonomy" id="1416808"/>
    <lineage>
        <taxon>Bacteria</taxon>
        <taxon>Pseudomonadati</taxon>
        <taxon>Pseudomonadota</taxon>
        <taxon>Betaproteobacteria</taxon>
        <taxon>Burkholderiales</taxon>
        <taxon>Alcaligenaceae</taxon>
        <taxon>Bordetella</taxon>
    </lineage>
</organism>
<dbReference type="InterPro" id="IPR042183">
    <property type="entry name" value="MmgE/PrpD_sf_1"/>
</dbReference>
<dbReference type="RefSeq" id="WP_094844070.1">
    <property type="nucleotide sequence ID" value="NZ_NEVS01000004.1"/>
</dbReference>
<dbReference type="Proteomes" id="UP000215767">
    <property type="component" value="Unassembled WGS sequence"/>
</dbReference>
<reference evidence="4" key="1">
    <citation type="submission" date="2017-05" db="EMBL/GenBank/DDBJ databases">
        <title>Complete and WGS of Bordetella genogroups.</title>
        <authorList>
            <person name="Spilker T."/>
            <person name="Lipuma J."/>
        </authorList>
    </citation>
    <scope>NUCLEOTIDE SEQUENCE [LARGE SCALE GENOMIC DNA]</scope>
    <source>
        <strain evidence="4">AU8856</strain>
    </source>
</reference>
<dbReference type="PANTHER" id="PTHR16943:SF8">
    <property type="entry name" value="2-METHYLCITRATE DEHYDRATASE"/>
    <property type="match status" value="1"/>
</dbReference>
<dbReference type="InterPro" id="IPR005656">
    <property type="entry name" value="MmgE_PrpD"/>
</dbReference>
<comment type="similarity">
    <text evidence="1">Belongs to the PrpD family.</text>
</comment>
<dbReference type="GO" id="GO:0016829">
    <property type="term" value="F:lyase activity"/>
    <property type="evidence" value="ECO:0007669"/>
    <property type="project" value="InterPro"/>
</dbReference>
<dbReference type="EMBL" id="NEVS01000004">
    <property type="protein sequence ID" value="OZI62698.1"/>
    <property type="molecule type" value="Genomic_DNA"/>
</dbReference>
<evidence type="ECO:0000313" key="4">
    <source>
        <dbReference type="Proteomes" id="UP000215767"/>
    </source>
</evidence>
<dbReference type="AlphaFoldDB" id="A0A261ULD6"/>
<dbReference type="InterPro" id="IPR045336">
    <property type="entry name" value="MmgE_PrpD_N"/>
</dbReference>
<evidence type="ECO:0000256" key="1">
    <source>
        <dbReference type="ARBA" id="ARBA00006174"/>
    </source>
</evidence>
<protein>
    <recommendedName>
        <fullName evidence="2">MmgE/PrpD N-terminal domain-containing protein</fullName>
    </recommendedName>
</protein>
<evidence type="ECO:0000259" key="2">
    <source>
        <dbReference type="Pfam" id="PF03972"/>
    </source>
</evidence>
<accession>A0A261ULD6</accession>
<gene>
    <name evidence="3" type="ORF">CAL28_26515</name>
</gene>